<accession>A0A1S2LSV6</accession>
<keyword evidence="6" id="KW-1185">Reference proteome</keyword>
<gene>
    <name evidence="5" type="ORF">BKP35_01095</name>
</gene>
<dbReference type="Pfam" id="PF00929">
    <property type="entry name" value="RNase_T"/>
    <property type="match status" value="1"/>
</dbReference>
<dbReference type="GO" id="GO:0005829">
    <property type="term" value="C:cytosol"/>
    <property type="evidence" value="ECO:0007669"/>
    <property type="project" value="TreeGrafter"/>
</dbReference>
<dbReference type="Gene3D" id="3.30.420.10">
    <property type="entry name" value="Ribonuclease H-like superfamily/Ribonuclease H"/>
    <property type="match status" value="1"/>
</dbReference>
<evidence type="ECO:0000256" key="2">
    <source>
        <dbReference type="ARBA" id="ARBA00022801"/>
    </source>
</evidence>
<dbReference type="PANTHER" id="PTHR30231:SF4">
    <property type="entry name" value="PROTEIN NEN2"/>
    <property type="match status" value="1"/>
</dbReference>
<organism evidence="5 6">
    <name type="scientific">Anaerobacillus arseniciselenatis</name>
    <dbReference type="NCBI Taxonomy" id="85682"/>
    <lineage>
        <taxon>Bacteria</taxon>
        <taxon>Bacillati</taxon>
        <taxon>Bacillota</taxon>
        <taxon>Bacilli</taxon>
        <taxon>Bacillales</taxon>
        <taxon>Bacillaceae</taxon>
        <taxon>Anaerobacillus</taxon>
    </lineage>
</organism>
<keyword evidence="2" id="KW-0378">Hydrolase</keyword>
<evidence type="ECO:0000313" key="6">
    <source>
        <dbReference type="Proteomes" id="UP000180098"/>
    </source>
</evidence>
<dbReference type="Proteomes" id="UP000180098">
    <property type="component" value="Unassembled WGS sequence"/>
</dbReference>
<dbReference type="InterPro" id="IPR013520">
    <property type="entry name" value="Ribonucl_H"/>
</dbReference>
<dbReference type="GO" id="GO:0003676">
    <property type="term" value="F:nucleic acid binding"/>
    <property type="evidence" value="ECO:0007669"/>
    <property type="project" value="InterPro"/>
</dbReference>
<dbReference type="InterPro" id="IPR036397">
    <property type="entry name" value="RNaseH_sf"/>
</dbReference>
<evidence type="ECO:0000256" key="1">
    <source>
        <dbReference type="ARBA" id="ARBA00022722"/>
    </source>
</evidence>
<name>A0A1S2LSV6_9BACI</name>
<dbReference type="EMBL" id="MLQQ01000001">
    <property type="protein sequence ID" value="OIJ15619.1"/>
    <property type="molecule type" value="Genomic_DNA"/>
</dbReference>
<dbReference type="GO" id="GO:0008408">
    <property type="term" value="F:3'-5' exonuclease activity"/>
    <property type="evidence" value="ECO:0007669"/>
    <property type="project" value="TreeGrafter"/>
</dbReference>
<dbReference type="InterPro" id="IPR012337">
    <property type="entry name" value="RNaseH-like_sf"/>
</dbReference>
<dbReference type="RefSeq" id="WP_071311544.1">
    <property type="nucleotide sequence ID" value="NZ_MLQQ01000001.1"/>
</dbReference>
<comment type="caution">
    <text evidence="5">The sequence shown here is derived from an EMBL/GenBank/DDBJ whole genome shotgun (WGS) entry which is preliminary data.</text>
</comment>
<sequence length="244" mass="28606">MNMNTMMQFLRQIPEKLRSNSYSSLANQNVPRNVAFVRHLQREMKKQDVLEVPFANLNVVVFDIETTGFYPYNGDQILSIGAVKVQKGKVIEEDPFYSLIYNEKEPSHKIQALTRILEKELLKAPPIEQVLNDFFQFVKSDPLIAHHANHERSFMQHVTWSVLKSRFEHRVIDTSFLTKINEAKLNLITLDDWCYHYGIRIEKRHHALHDAIATANLWVESVRLIEQKGFYCLKDVYSYLAAQR</sequence>
<dbReference type="SMART" id="SM00479">
    <property type="entry name" value="EXOIII"/>
    <property type="match status" value="1"/>
</dbReference>
<dbReference type="AlphaFoldDB" id="A0A1S2LSV6"/>
<dbReference type="PANTHER" id="PTHR30231">
    <property type="entry name" value="DNA POLYMERASE III SUBUNIT EPSILON"/>
    <property type="match status" value="1"/>
</dbReference>
<keyword evidence="1" id="KW-0540">Nuclease</keyword>
<dbReference type="CDD" id="cd06127">
    <property type="entry name" value="DEDDh"/>
    <property type="match status" value="1"/>
</dbReference>
<protein>
    <submittedName>
        <fullName evidence="5">DNA polymerase III subunit epsilon</fullName>
    </submittedName>
</protein>
<reference evidence="5 6" key="1">
    <citation type="submission" date="2016-10" db="EMBL/GenBank/DDBJ databases">
        <title>Draft genome sequences of four alkaliphilic bacteria belonging to the Anaerobacillus genus.</title>
        <authorList>
            <person name="Bassil N.M."/>
            <person name="Lloyd J.R."/>
        </authorList>
    </citation>
    <scope>NUCLEOTIDE SEQUENCE [LARGE SCALE GENOMIC DNA]</scope>
    <source>
        <strain evidence="5 6">DSM 15340</strain>
    </source>
</reference>
<dbReference type="FunFam" id="3.30.420.10:FF:000045">
    <property type="entry name" value="3'-5' exonuclease DinG"/>
    <property type="match status" value="1"/>
</dbReference>
<proteinExistence type="predicted"/>
<dbReference type="SUPFAM" id="SSF53098">
    <property type="entry name" value="Ribonuclease H-like"/>
    <property type="match status" value="1"/>
</dbReference>
<feature type="domain" description="Exonuclease" evidence="4">
    <location>
        <begin position="58"/>
        <end position="227"/>
    </location>
</feature>
<dbReference type="NCBIfam" id="NF005836">
    <property type="entry name" value="PRK07740.1"/>
    <property type="match status" value="1"/>
</dbReference>
<evidence type="ECO:0000259" key="4">
    <source>
        <dbReference type="SMART" id="SM00479"/>
    </source>
</evidence>
<keyword evidence="3" id="KW-0269">Exonuclease</keyword>
<evidence type="ECO:0000256" key="3">
    <source>
        <dbReference type="ARBA" id="ARBA00022839"/>
    </source>
</evidence>
<evidence type="ECO:0000313" key="5">
    <source>
        <dbReference type="EMBL" id="OIJ15619.1"/>
    </source>
</evidence>